<feature type="compositionally biased region" description="Basic and acidic residues" evidence="8">
    <location>
        <begin position="110"/>
        <end position="122"/>
    </location>
</feature>
<dbReference type="PANTHER" id="PTHR11947">
    <property type="entry name" value="PYRUVATE DEHYDROGENASE KINASE"/>
    <property type="match status" value="1"/>
</dbReference>
<dbReference type="EC" id="2.7.11.-" evidence="7"/>
<dbReference type="PANTHER" id="PTHR11947:SF25">
    <property type="entry name" value="[PYRUVATE DEHYDROGENASE (ACETYL-TRANSFERRING)] KINASE 2, MITOCHONDRIAL"/>
    <property type="match status" value="1"/>
</dbReference>
<feature type="compositionally biased region" description="Basic and acidic residues" evidence="8">
    <location>
        <begin position="142"/>
        <end position="154"/>
    </location>
</feature>
<evidence type="ECO:0000256" key="1">
    <source>
        <dbReference type="ARBA" id="ARBA00006155"/>
    </source>
</evidence>
<dbReference type="InterPro" id="IPR036784">
    <property type="entry name" value="AK/P_DHK_N_sf"/>
</dbReference>
<keyword evidence="2 7" id="KW-0808">Transferase</keyword>
<dbReference type="InterPro" id="IPR039028">
    <property type="entry name" value="BCKD/PDK"/>
</dbReference>
<evidence type="ECO:0000256" key="4">
    <source>
        <dbReference type="ARBA" id="ARBA00022777"/>
    </source>
</evidence>
<dbReference type="EMBL" id="CP119951">
    <property type="protein sequence ID" value="WFC94452.1"/>
    <property type="molecule type" value="Genomic_DNA"/>
</dbReference>
<feature type="domain" description="Branched-chain alpha-ketoacid dehydrogenase kinase/Pyruvate dehydrogenase kinase N-terminal" evidence="9">
    <location>
        <begin position="473"/>
        <end position="633"/>
    </location>
</feature>
<evidence type="ECO:0000256" key="7">
    <source>
        <dbReference type="RuleBase" id="RU366032"/>
    </source>
</evidence>
<keyword evidence="11" id="KW-1185">Reference proteome</keyword>
<protein>
    <recommendedName>
        <fullName evidence="7">Protein-serine/threonine kinase</fullName>
        <ecNumber evidence="7">2.7.11.-</ecNumber>
    </recommendedName>
</protein>
<dbReference type="GO" id="GO:0004740">
    <property type="term" value="F:pyruvate dehydrogenase (acetyl-transferring) kinase activity"/>
    <property type="evidence" value="ECO:0007669"/>
    <property type="project" value="TreeGrafter"/>
</dbReference>
<evidence type="ECO:0000256" key="3">
    <source>
        <dbReference type="ARBA" id="ARBA00022741"/>
    </source>
</evidence>
<feature type="compositionally biased region" description="Polar residues" evidence="8">
    <location>
        <begin position="359"/>
        <end position="369"/>
    </location>
</feature>
<feature type="compositionally biased region" description="Basic and acidic residues" evidence="8">
    <location>
        <begin position="222"/>
        <end position="238"/>
    </location>
</feature>
<evidence type="ECO:0000256" key="2">
    <source>
        <dbReference type="ARBA" id="ARBA00022679"/>
    </source>
</evidence>
<comment type="subcellular location">
    <subcellularLocation>
        <location evidence="7">Mitochondrion matrix</location>
    </subcellularLocation>
</comment>
<feature type="compositionally biased region" description="Low complexity" evidence="8">
    <location>
        <begin position="181"/>
        <end position="195"/>
    </location>
</feature>
<sequence length="884" mass="99612">MASWATYALAVLGAYWFAVFWKRWVLHARTHQFVLEQRRKAGIPDSDKRPLAIAAADAAQRRQRAFEEQLRQSEDVFGPAQPVPHIPIRERAPLRIVSKSEPLARQHTITQREPRKRERTDSDAGGMKRNRIETVSSPYDPSRSETRPSRKRQAETQSDVQSDAPTRKVQRRIPNEDDDVSVSSDVSMSDVSNESQPEDEDQDESMDEEDELVPGPEHGRKRAADTSQDHAPGDEWRDANGLRWRIGDDGVPRRLVTLVEMRPKYRMPKDATHSDTKAKVPSYTDRFLSQEEYEEAKRKKQLAWQHELALAKNSAANSPMAGISDDNVEDSLASLVSRRTKIQPRKSMNSLLHSDGMHTPQQLVRSRASSVAGDDSFGASMSERSGDDSPHAALRAPRFARVQVASSPLSPARGSLDQAAKRKREEQLMAQIRANRNKASSDTASDEDSAALGRFFYRNRMVQQWGNVPAKRTTLRQLILFGQSAQRHRGLLMESANYLRTEVTTRIAHRLRDMQALPFVAMSNEQLDSIYQFFWSTFETLRRMERIETPEQNQQLIKVMTGLLSERKSKLALIAGISRECVYYMEPETVDLFLARMLRSQVSREVLAKQHIALTAMHRSGEKSKGTKIGMIDTDLDVAKSVEKSAKIAKESIASLNGWDSNDPRLPEVTLDGDTGVHIAYVTEHLEFILLELIKVSMQSTMARFTNASIREMSRSPPPVQITIVNAPGRGDMVIRVSDRGGGLQSDEPSFERLEQEYEVTRARGPILLPRSDKMQRDPESGLVWSFMNIGEQLDRMNIQLDETESLERASHSASSADPSASYPGGDGLMRLSVLNMESKNGLPIVKLYADLFGGGLDFRTLDGYGTDMYLRLPKFGTSKELHE</sequence>
<dbReference type="GO" id="GO:0010906">
    <property type="term" value="P:regulation of glucose metabolic process"/>
    <property type="evidence" value="ECO:0007669"/>
    <property type="project" value="TreeGrafter"/>
</dbReference>
<keyword evidence="4 7" id="KW-0418">Kinase</keyword>
<dbReference type="GO" id="GO:0005524">
    <property type="term" value="F:ATP binding"/>
    <property type="evidence" value="ECO:0007669"/>
    <property type="project" value="UniProtKB-UniRule"/>
</dbReference>
<dbReference type="SUPFAM" id="SSF55874">
    <property type="entry name" value="ATPase domain of HSP90 chaperone/DNA topoisomerase II/histidine kinase"/>
    <property type="match status" value="1"/>
</dbReference>
<evidence type="ECO:0000256" key="5">
    <source>
        <dbReference type="ARBA" id="ARBA00022840"/>
    </source>
</evidence>
<name>A0AAF0DS87_9BASI</name>
<dbReference type="Gene3D" id="3.30.565.10">
    <property type="entry name" value="Histidine kinase-like ATPase, C-terminal domain"/>
    <property type="match status" value="1"/>
</dbReference>
<evidence type="ECO:0000313" key="10">
    <source>
        <dbReference type="EMBL" id="WFC94452.1"/>
    </source>
</evidence>
<comment type="similarity">
    <text evidence="1 7">Belongs to the PDK/BCKDK protein kinase family.</text>
</comment>
<keyword evidence="3 7" id="KW-0547">Nucleotide-binding</keyword>
<feature type="region of interest" description="Disordered" evidence="8">
    <location>
        <begin position="72"/>
        <end position="238"/>
    </location>
</feature>
<dbReference type="Pfam" id="PF10436">
    <property type="entry name" value="BCDHK_Adom3"/>
    <property type="match status" value="1"/>
</dbReference>
<organism evidence="10 11">
    <name type="scientific">Malassezia brasiliensis</name>
    <dbReference type="NCBI Taxonomy" id="1821822"/>
    <lineage>
        <taxon>Eukaryota</taxon>
        <taxon>Fungi</taxon>
        <taxon>Dikarya</taxon>
        <taxon>Basidiomycota</taxon>
        <taxon>Ustilaginomycotina</taxon>
        <taxon>Malasseziomycetes</taxon>
        <taxon>Malasseziales</taxon>
        <taxon>Malasseziaceae</taxon>
        <taxon>Malassezia</taxon>
    </lineage>
</organism>
<feature type="region of interest" description="Disordered" evidence="8">
    <location>
        <begin position="403"/>
        <end position="424"/>
    </location>
</feature>
<keyword evidence="5 7" id="KW-0067">ATP-binding</keyword>
<feature type="compositionally biased region" description="Acidic residues" evidence="8">
    <location>
        <begin position="196"/>
        <end position="212"/>
    </location>
</feature>
<feature type="compositionally biased region" description="Polar residues" evidence="8">
    <location>
        <begin position="155"/>
        <end position="164"/>
    </location>
</feature>
<keyword evidence="6 7" id="KW-0496">Mitochondrion</keyword>
<evidence type="ECO:0000256" key="8">
    <source>
        <dbReference type="SAM" id="MobiDB-lite"/>
    </source>
</evidence>
<dbReference type="Proteomes" id="UP001216638">
    <property type="component" value="Chromosome 1"/>
</dbReference>
<dbReference type="InterPro" id="IPR018955">
    <property type="entry name" value="BCDHK/PDK_N"/>
</dbReference>
<dbReference type="Gene3D" id="1.20.140.20">
    <property type="entry name" value="Alpha-ketoacid/pyruvate dehydrogenase kinase, N-terminal domain"/>
    <property type="match status" value="1"/>
</dbReference>
<gene>
    <name evidence="10" type="primary">PKP2_1</name>
    <name evidence="10" type="ORF">MBRA1_001082</name>
</gene>
<feature type="region of interest" description="Disordered" evidence="8">
    <location>
        <begin position="343"/>
        <end position="391"/>
    </location>
</feature>
<dbReference type="AlphaFoldDB" id="A0AAF0DS87"/>
<evidence type="ECO:0000313" key="11">
    <source>
        <dbReference type="Proteomes" id="UP001216638"/>
    </source>
</evidence>
<accession>A0AAF0DS87</accession>
<dbReference type="InterPro" id="IPR036890">
    <property type="entry name" value="HATPase_C_sf"/>
</dbReference>
<dbReference type="GO" id="GO:0005759">
    <property type="term" value="C:mitochondrial matrix"/>
    <property type="evidence" value="ECO:0007669"/>
    <property type="project" value="UniProtKB-SubCell"/>
</dbReference>
<evidence type="ECO:0000256" key="6">
    <source>
        <dbReference type="ARBA" id="ARBA00023128"/>
    </source>
</evidence>
<proteinExistence type="inferred from homology"/>
<reference evidence="10" key="1">
    <citation type="submission" date="2023-03" db="EMBL/GenBank/DDBJ databases">
        <title>Mating type loci evolution in Malassezia.</title>
        <authorList>
            <person name="Coelho M.A."/>
        </authorList>
    </citation>
    <scope>NUCLEOTIDE SEQUENCE</scope>
    <source>
        <strain evidence="10">CBS 14135</strain>
    </source>
</reference>
<dbReference type="SUPFAM" id="SSF69012">
    <property type="entry name" value="alpha-ketoacid dehydrogenase kinase, N-terminal domain"/>
    <property type="match status" value="1"/>
</dbReference>
<evidence type="ECO:0000259" key="9">
    <source>
        <dbReference type="Pfam" id="PF10436"/>
    </source>
</evidence>